<evidence type="ECO:0000259" key="2">
    <source>
        <dbReference type="SMART" id="SM01048"/>
    </source>
</evidence>
<name>A0AAV5UVQ3_9BILA</name>
<feature type="region of interest" description="Disordered" evidence="1">
    <location>
        <begin position="364"/>
        <end position="450"/>
    </location>
</feature>
<feature type="compositionally biased region" description="Low complexity" evidence="1">
    <location>
        <begin position="437"/>
        <end position="450"/>
    </location>
</feature>
<feature type="compositionally biased region" description="Low complexity" evidence="1">
    <location>
        <begin position="411"/>
        <end position="430"/>
    </location>
</feature>
<proteinExistence type="predicted"/>
<feature type="domain" description="C6" evidence="2">
    <location>
        <begin position="681"/>
        <end position="769"/>
    </location>
</feature>
<dbReference type="Proteomes" id="UP001432322">
    <property type="component" value="Unassembled WGS sequence"/>
</dbReference>
<feature type="region of interest" description="Disordered" evidence="1">
    <location>
        <begin position="795"/>
        <end position="846"/>
    </location>
</feature>
<gene>
    <name evidence="3" type="ORF">PFISCL1PPCAC_1706</name>
</gene>
<organism evidence="3 4">
    <name type="scientific">Pristionchus fissidentatus</name>
    <dbReference type="NCBI Taxonomy" id="1538716"/>
    <lineage>
        <taxon>Eukaryota</taxon>
        <taxon>Metazoa</taxon>
        <taxon>Ecdysozoa</taxon>
        <taxon>Nematoda</taxon>
        <taxon>Chromadorea</taxon>
        <taxon>Rhabditida</taxon>
        <taxon>Rhabditina</taxon>
        <taxon>Diplogasteromorpha</taxon>
        <taxon>Diplogasteroidea</taxon>
        <taxon>Neodiplogasteridae</taxon>
        <taxon>Pristionchus</taxon>
    </lineage>
</organism>
<dbReference type="Pfam" id="PF00090">
    <property type="entry name" value="TSP_1"/>
    <property type="match status" value="1"/>
</dbReference>
<dbReference type="SUPFAM" id="SSF82895">
    <property type="entry name" value="TSP-1 type 1 repeat"/>
    <property type="match status" value="1"/>
</dbReference>
<feature type="domain" description="C6" evidence="2">
    <location>
        <begin position="542"/>
        <end position="640"/>
    </location>
</feature>
<dbReference type="SMART" id="SM01048">
    <property type="entry name" value="C6"/>
    <property type="match status" value="7"/>
</dbReference>
<feature type="region of interest" description="Disordered" evidence="1">
    <location>
        <begin position="468"/>
        <end position="528"/>
    </location>
</feature>
<protein>
    <recommendedName>
        <fullName evidence="2">C6 domain-containing protein</fullName>
    </recommendedName>
</protein>
<dbReference type="SMART" id="SM00209">
    <property type="entry name" value="TSP1"/>
    <property type="match status" value="1"/>
</dbReference>
<feature type="region of interest" description="Disordered" evidence="1">
    <location>
        <begin position="895"/>
        <end position="915"/>
    </location>
</feature>
<dbReference type="PANTHER" id="PTHR31507">
    <property type="entry name" value="PROTEIN CBG15923"/>
    <property type="match status" value="1"/>
</dbReference>
<dbReference type="EMBL" id="BTSY01000001">
    <property type="protein sequence ID" value="GMT10409.1"/>
    <property type="molecule type" value="Genomic_DNA"/>
</dbReference>
<comment type="caution">
    <text evidence="3">The sequence shown here is derived from an EMBL/GenBank/DDBJ whole genome shotgun (WGS) entry which is preliminary data.</text>
</comment>
<feature type="compositionally biased region" description="Polar residues" evidence="1">
    <location>
        <begin position="394"/>
        <end position="404"/>
    </location>
</feature>
<dbReference type="InterPro" id="IPR000884">
    <property type="entry name" value="TSP1_rpt"/>
</dbReference>
<dbReference type="Gene3D" id="2.20.100.10">
    <property type="entry name" value="Thrombospondin type-1 (TSP1) repeat"/>
    <property type="match status" value="1"/>
</dbReference>
<dbReference type="AlphaFoldDB" id="A0AAV5UVQ3"/>
<keyword evidence="4" id="KW-1185">Reference proteome</keyword>
<evidence type="ECO:0000313" key="4">
    <source>
        <dbReference type="Proteomes" id="UP001432322"/>
    </source>
</evidence>
<feature type="domain" description="C6" evidence="2">
    <location>
        <begin position="9"/>
        <end position="98"/>
    </location>
</feature>
<feature type="domain" description="C6" evidence="2">
    <location>
        <begin position="1050"/>
        <end position="1139"/>
    </location>
</feature>
<feature type="compositionally biased region" description="Low complexity" evidence="1">
    <location>
        <begin position="647"/>
        <end position="665"/>
    </location>
</feature>
<dbReference type="InterPro" id="IPR002601">
    <property type="entry name" value="C6_domain"/>
</dbReference>
<accession>A0AAV5UVQ3</accession>
<dbReference type="PANTHER" id="PTHR31507:SF12">
    <property type="entry name" value="C6 DOMAIN-CONTAINING PROTEIN"/>
    <property type="match status" value="1"/>
</dbReference>
<feature type="region of interest" description="Disordered" evidence="1">
    <location>
        <begin position="644"/>
        <end position="665"/>
    </location>
</feature>
<evidence type="ECO:0000313" key="3">
    <source>
        <dbReference type="EMBL" id="GMT10409.1"/>
    </source>
</evidence>
<dbReference type="InterPro" id="IPR036383">
    <property type="entry name" value="TSP1_rpt_sf"/>
</dbReference>
<sequence length="1239" mass="128873">MTMLISGVCTTCPNLPVDFTTSMRDGTTILDHRVENGCSLVTISCFDPDHLANATLSYNSSPTDVLAAGMMANSSLKCDKSGKWREPKRNEGVASVMCSTVSKCNACPDLQVTMLSHINRTLEDAASVLNMYTLDDCDHAIFTCRPIDSTSTRLVRAIFNGGQRGQNPTSSYTASISCSHEGVWVETGTSKIVQSISCIYQALPPTTTTSTTTTTTVKPLSSDITSTTTTVAPTTTTTFPGIDPNNPCMNCSNLIVSIPGQREGSTTLQHKLGKCLAVSVFCQPQQKGDTVDFFVNGQSLGWRGSTFNRTFDCNLASKWVDDASGTVIDNVACIVVAVVCSSATTTTTTRPITVTSQTITIVDTEGTSDVPTTSTRRGDRSTDAATEESEEPTDGTTEITTAVSEETFENTTTTSTSTTTTTTTRPTTTTVMREPPESTISSSSTTTTTTRIPTTTTVFSAQFTTTTTTTAPGASTMPTTSATTTSSPPTTTTMTTTTTDREMTTTTRPSSTSTTVMPTTTTVSTTTSTRVPTTTTVFSIQCGSCPNLVAVPLTNLAANQYNGMLVLDHSFSNSSVCRTVNVECVSNSNTDTATVLVNGAVPLSSSSGQSTFKLTCSSSGQWTTILPETETSFTVTSASCRSTDSVTTATTPSPGAPTTSTTTTTTTIAPTTTTEVGQLRCSACADLEIVRVDMQGFINGLSTVERGINSDGCRSVKVTCAGMTATNNITIFNGNASLASGVGTQTASCTCNNQAVWSFDTKIVDEIGCAYRAQSPPEPTTSSTTIVTTTTVPTTTSTATTVAPTTTTTTTRAPSTTTTTVRTTTTTVPTTTTTTLAPTTTTTTTLAPTTTTTTALTTTTAIPTTTTTTLAPTTSTTTAPTTTTTVTAAATTPTPAVATTTTSTTTRTTVGSTTTTTLSTANPALCNSCANMKASTLPSMADNQHYGILVVDHFVALDACRVVIIRCRAQNPFDIATILLNGVTTATTAVSQVSTSMTCNNEGQFLRLGVPITSASCVITKNSGGQTPTPGVTTTTLATPTTTAPGSVACGNCDRSSIASSATDYTAGFLTLDFRYVGQCIALTMLCESMTNGQSVSLINSDGSTLATREGSLTTSLTCTDSATWVIEGTPISVSGLRCTIVQSTTTTTTTITPVGSCDAVWGNWHEWSQCTDTCGSCGTHQRFRACTKPSGTTCNCVGSAYEKEPCGTDVCRYPRPSSCCEGFSASSSSGRFICGPTR</sequence>
<evidence type="ECO:0000256" key="1">
    <source>
        <dbReference type="SAM" id="MobiDB-lite"/>
    </source>
</evidence>
<dbReference type="Pfam" id="PF01681">
    <property type="entry name" value="C6"/>
    <property type="match status" value="6"/>
</dbReference>
<dbReference type="PROSITE" id="PS50092">
    <property type="entry name" value="TSP1"/>
    <property type="match status" value="1"/>
</dbReference>
<feature type="domain" description="C6" evidence="2">
    <location>
        <begin position="248"/>
        <end position="333"/>
    </location>
</feature>
<feature type="domain" description="C6" evidence="2">
    <location>
        <begin position="926"/>
        <end position="1017"/>
    </location>
</feature>
<feature type="non-terminal residue" evidence="3">
    <location>
        <position position="1239"/>
    </location>
</feature>
<reference evidence="3" key="1">
    <citation type="submission" date="2023-10" db="EMBL/GenBank/DDBJ databases">
        <title>Genome assembly of Pristionchus species.</title>
        <authorList>
            <person name="Yoshida K."/>
            <person name="Sommer R.J."/>
        </authorList>
    </citation>
    <scope>NUCLEOTIDE SEQUENCE</scope>
    <source>
        <strain evidence="3">RS5133</strain>
    </source>
</reference>
<feature type="domain" description="C6" evidence="2">
    <location>
        <begin position="104"/>
        <end position="198"/>
    </location>
</feature>